<accession>A0A212J5E4</accession>
<sequence>MIILSQSFIINYSKDKTFLCLFDDVTVNLHVKKNLMNYFIFIIRCFLCSFFYA</sequence>
<reference evidence="1" key="1">
    <citation type="submission" date="2016-04" db="EMBL/GenBank/DDBJ databases">
        <authorList>
            <person name="Evans L.H."/>
            <person name="Alamgir A."/>
            <person name="Owens N."/>
            <person name="Weber N.D."/>
            <person name="Virtaneva K."/>
            <person name="Barbian K."/>
            <person name="Babar A."/>
            <person name="Rosenke K."/>
        </authorList>
    </citation>
    <scope>NUCLEOTIDE SEQUENCE</scope>
    <source>
        <strain evidence="1">86-1</strain>
    </source>
</reference>
<evidence type="ECO:0000313" key="1">
    <source>
        <dbReference type="EMBL" id="SBV94682.1"/>
    </source>
</evidence>
<dbReference type="EMBL" id="FLUM01000001">
    <property type="protein sequence ID" value="SBV94682.1"/>
    <property type="molecule type" value="Genomic_DNA"/>
</dbReference>
<gene>
    <name evidence="1" type="ORF">KL86DYS1_11198</name>
</gene>
<organism evidence="1">
    <name type="scientific">uncultured Dysgonomonas sp</name>
    <dbReference type="NCBI Taxonomy" id="206096"/>
    <lineage>
        <taxon>Bacteria</taxon>
        <taxon>Pseudomonadati</taxon>
        <taxon>Bacteroidota</taxon>
        <taxon>Bacteroidia</taxon>
        <taxon>Bacteroidales</taxon>
        <taxon>Dysgonomonadaceae</taxon>
        <taxon>Dysgonomonas</taxon>
        <taxon>environmental samples</taxon>
    </lineage>
</organism>
<protein>
    <submittedName>
        <fullName evidence="1">Uncharacterized protein</fullName>
    </submittedName>
</protein>
<dbReference type="AlphaFoldDB" id="A0A212J5E4"/>
<name>A0A212J5E4_9BACT</name>
<proteinExistence type="predicted"/>